<dbReference type="InterPro" id="IPR013785">
    <property type="entry name" value="Aldolase_TIM"/>
</dbReference>
<feature type="binding site" evidence="7">
    <location>
        <begin position="334"/>
        <end position="335"/>
    </location>
    <ligand>
        <name>FMN</name>
        <dbReference type="ChEBI" id="CHEBI:58210"/>
    </ligand>
</feature>
<evidence type="ECO:0000256" key="3">
    <source>
        <dbReference type="ARBA" id="ARBA00022643"/>
    </source>
</evidence>
<dbReference type="FunFam" id="3.20.20.70:FF:000029">
    <property type="entry name" value="L-lactate dehydrogenase"/>
    <property type="match status" value="1"/>
</dbReference>
<dbReference type="PATRIC" id="fig|1424334.3.peg.532"/>
<evidence type="ECO:0000313" key="9">
    <source>
        <dbReference type="EMBL" id="ETF04089.1"/>
    </source>
</evidence>
<evidence type="ECO:0000259" key="8">
    <source>
        <dbReference type="PROSITE" id="PS51349"/>
    </source>
</evidence>
<keyword evidence="4" id="KW-0560">Oxidoreductase</keyword>
<organism evidence="9 10">
    <name type="scientific">Advenella kashmirensis W13003</name>
    <dbReference type="NCBI Taxonomy" id="1424334"/>
    <lineage>
        <taxon>Bacteria</taxon>
        <taxon>Pseudomonadati</taxon>
        <taxon>Pseudomonadota</taxon>
        <taxon>Betaproteobacteria</taxon>
        <taxon>Burkholderiales</taxon>
        <taxon>Alcaligenaceae</taxon>
    </lineage>
</organism>
<dbReference type="AlphaFoldDB" id="V8QYK6"/>
<dbReference type="InterPro" id="IPR037396">
    <property type="entry name" value="FMN_HAD"/>
</dbReference>
<feature type="binding site" evidence="7">
    <location>
        <position position="278"/>
    </location>
    <ligand>
        <name>FMN</name>
        <dbReference type="ChEBI" id="CHEBI:58210"/>
    </ligand>
</feature>
<evidence type="ECO:0000256" key="2">
    <source>
        <dbReference type="ARBA" id="ARBA00022630"/>
    </source>
</evidence>
<comment type="cofactor">
    <cofactor evidence="1">
        <name>FMN</name>
        <dbReference type="ChEBI" id="CHEBI:58210"/>
    </cofactor>
</comment>
<evidence type="ECO:0000256" key="4">
    <source>
        <dbReference type="ARBA" id="ARBA00023002"/>
    </source>
</evidence>
<comment type="caution">
    <text evidence="9">The sequence shown here is derived from an EMBL/GenBank/DDBJ whole genome shotgun (WGS) entry which is preliminary data.</text>
</comment>
<proteinExistence type="inferred from homology"/>
<feature type="binding site" evidence="7">
    <location>
        <position position="111"/>
    </location>
    <ligand>
        <name>FMN</name>
        <dbReference type="ChEBI" id="CHEBI:58210"/>
    </ligand>
</feature>
<evidence type="ECO:0000256" key="6">
    <source>
        <dbReference type="PIRSR" id="PIRSR000138-1"/>
    </source>
</evidence>
<reference evidence="9 10" key="1">
    <citation type="journal article" date="2014" name="Genome Announc.">
        <title>Draft Genome Sequence of Advenella kashmirensis Strain W13003, a Polycyclic Aromatic Hydrocarbon-Degrading Bacterium.</title>
        <authorList>
            <person name="Wang X."/>
            <person name="Jin D."/>
            <person name="Zhou L."/>
            <person name="Wu L."/>
            <person name="An W."/>
            <person name="Zhao L."/>
        </authorList>
    </citation>
    <scope>NUCLEOTIDE SEQUENCE [LARGE SCALE GENOMIC DNA]</scope>
    <source>
        <strain evidence="9 10">W13003</strain>
    </source>
</reference>
<feature type="binding site" evidence="7">
    <location>
        <position position="169"/>
    </location>
    <ligand>
        <name>glyoxylate</name>
        <dbReference type="ChEBI" id="CHEBI:36655"/>
    </ligand>
</feature>
<dbReference type="EMBL" id="AYXT01000001">
    <property type="protein sequence ID" value="ETF04089.1"/>
    <property type="molecule type" value="Genomic_DNA"/>
</dbReference>
<dbReference type="PANTHER" id="PTHR10578:SF107">
    <property type="entry name" value="2-HYDROXYACID OXIDASE 1"/>
    <property type="match status" value="1"/>
</dbReference>
<dbReference type="CDD" id="cd02809">
    <property type="entry name" value="alpha_hydroxyacid_oxid_FMN"/>
    <property type="match status" value="1"/>
</dbReference>
<feature type="binding site" evidence="7">
    <location>
        <position position="134"/>
    </location>
    <ligand>
        <name>glyoxylate</name>
        <dbReference type="ChEBI" id="CHEBI:36655"/>
    </ligand>
</feature>
<evidence type="ECO:0000256" key="5">
    <source>
        <dbReference type="ARBA" id="ARBA00024042"/>
    </source>
</evidence>
<dbReference type="PROSITE" id="PS51349">
    <property type="entry name" value="FMN_HYDROXY_ACID_DH_2"/>
    <property type="match status" value="1"/>
</dbReference>
<name>V8QYK6_9BURK</name>
<dbReference type="GO" id="GO:0004459">
    <property type="term" value="F:L-lactate dehydrogenase (NAD+) activity"/>
    <property type="evidence" value="ECO:0007669"/>
    <property type="project" value="TreeGrafter"/>
</dbReference>
<feature type="binding site" evidence="7">
    <location>
        <position position="160"/>
    </location>
    <ligand>
        <name>FMN</name>
        <dbReference type="ChEBI" id="CHEBI:58210"/>
    </ligand>
</feature>
<dbReference type="SUPFAM" id="SSF51395">
    <property type="entry name" value="FMN-linked oxidoreductases"/>
    <property type="match status" value="1"/>
</dbReference>
<comment type="similarity">
    <text evidence="5">Belongs to the FMN-dependent alpha-hydroxy acid dehydrogenase family.</text>
</comment>
<feature type="binding site" evidence="7">
    <location>
        <begin position="311"/>
        <end position="315"/>
    </location>
    <ligand>
        <name>FMN</name>
        <dbReference type="ChEBI" id="CHEBI:58210"/>
    </ligand>
</feature>
<dbReference type="GO" id="GO:0010181">
    <property type="term" value="F:FMN binding"/>
    <property type="evidence" value="ECO:0007669"/>
    <property type="project" value="InterPro"/>
</dbReference>
<evidence type="ECO:0000313" key="10">
    <source>
        <dbReference type="Proteomes" id="UP000018733"/>
    </source>
</evidence>
<dbReference type="GO" id="GO:0009060">
    <property type="term" value="P:aerobic respiration"/>
    <property type="evidence" value="ECO:0007669"/>
    <property type="project" value="TreeGrafter"/>
</dbReference>
<dbReference type="InterPro" id="IPR012133">
    <property type="entry name" value="Alpha-hydoxy_acid_DH_FMN"/>
</dbReference>
<dbReference type="STRING" id="1424334.W822_02655"/>
<dbReference type="eggNOG" id="COG1304">
    <property type="taxonomic scope" value="Bacteria"/>
</dbReference>
<feature type="domain" description="FMN hydroxy acid dehydrogenase" evidence="8">
    <location>
        <begin position="3"/>
        <end position="385"/>
    </location>
</feature>
<feature type="binding site" evidence="7">
    <location>
        <position position="256"/>
    </location>
    <ligand>
        <name>FMN</name>
        <dbReference type="ChEBI" id="CHEBI:58210"/>
    </ligand>
</feature>
<dbReference type="Gene3D" id="3.20.20.70">
    <property type="entry name" value="Aldolase class I"/>
    <property type="match status" value="1"/>
</dbReference>
<keyword evidence="2 7" id="KW-0285">Flavoprotein</keyword>
<dbReference type="OrthoDB" id="8717062at2"/>
<dbReference type="GO" id="GO:0005886">
    <property type="term" value="C:plasma membrane"/>
    <property type="evidence" value="ECO:0007669"/>
    <property type="project" value="TreeGrafter"/>
</dbReference>
<feature type="binding site" evidence="7">
    <location>
        <position position="283"/>
    </location>
    <ligand>
        <name>glyoxylate</name>
        <dbReference type="ChEBI" id="CHEBI:36655"/>
    </ligand>
</feature>
<dbReference type="InterPro" id="IPR000262">
    <property type="entry name" value="FMN-dep_DH"/>
</dbReference>
<dbReference type="InterPro" id="IPR008259">
    <property type="entry name" value="FMN_hydac_DH_AS"/>
</dbReference>
<feature type="binding site" evidence="7">
    <location>
        <position position="280"/>
    </location>
    <ligand>
        <name>glyoxylate</name>
        <dbReference type="ChEBI" id="CHEBI:36655"/>
    </ligand>
</feature>
<evidence type="ECO:0000256" key="1">
    <source>
        <dbReference type="ARBA" id="ARBA00001917"/>
    </source>
</evidence>
<protein>
    <submittedName>
        <fullName evidence="9">L-lactate cytochrome reductase</fullName>
    </submittedName>
</protein>
<sequence length="394" mass="42502">MRLNVNDCFSIARLRELARSRLPRGVFDFYDGGAEDEVTLNDNCEAFRRLRLLPRVLRDVSQVDLSASLFDAFMGLPIAVGPTGAVGFGWRGGDIDLARAAAKHGIPYTLSTSATASIEEIADQAPGRLWFQAYILQDKTRLNALIDRAEAAGYEALVITVDLPVGGKRERDLLNGLGFPMKLGYRNVGQFVRKPVWSLEMLLKKPPIMPSLQGMAKRQVDRTNMQGVAGTNYDPAFDLAALRALRDRWPRRLIVKGVVNPLDVDAILDVGVDALVVSNHGGRQLDTGLATLDALPGILQAVNHRVPVLIDGGIRRGSDVFKALALGASGVLSGRATLFGVLGAGYEGVDRALTILGDELGRTMQLCGTPTLAQIDASVLARPPGSHFEDKGQV</sequence>
<feature type="active site" description="Proton acceptor" evidence="6">
    <location>
        <position position="280"/>
    </location>
</feature>
<keyword evidence="10" id="KW-1185">Reference proteome</keyword>
<accession>V8QYK6</accession>
<feature type="binding site" evidence="7">
    <location>
        <begin position="82"/>
        <end position="84"/>
    </location>
    <ligand>
        <name>FMN</name>
        <dbReference type="ChEBI" id="CHEBI:58210"/>
    </ligand>
</feature>
<dbReference type="HOGENOM" id="CLU_020639_0_0_4"/>
<feature type="binding site" evidence="7">
    <location>
        <position position="132"/>
    </location>
    <ligand>
        <name>glyoxylate</name>
        <dbReference type="ChEBI" id="CHEBI:36655"/>
    </ligand>
</feature>
<gene>
    <name evidence="9" type="ORF">W822_02655</name>
</gene>
<dbReference type="PANTHER" id="PTHR10578">
    <property type="entry name" value="S -2-HYDROXY-ACID OXIDASE-RELATED"/>
    <property type="match status" value="1"/>
</dbReference>
<dbReference type="Proteomes" id="UP000018733">
    <property type="component" value="Unassembled WGS sequence"/>
</dbReference>
<evidence type="ECO:0000256" key="7">
    <source>
        <dbReference type="PIRSR" id="PIRSR000138-2"/>
    </source>
</evidence>
<dbReference type="PROSITE" id="PS00557">
    <property type="entry name" value="FMN_HYDROXY_ACID_DH_1"/>
    <property type="match status" value="1"/>
</dbReference>
<keyword evidence="3 7" id="KW-0288">FMN</keyword>
<dbReference type="PIRSF" id="PIRSF000138">
    <property type="entry name" value="Al-hdrx_acd_dh"/>
    <property type="match status" value="1"/>
</dbReference>
<dbReference type="Pfam" id="PF01070">
    <property type="entry name" value="FMN_dh"/>
    <property type="match status" value="1"/>
</dbReference>